<dbReference type="Proteomes" id="UP000325706">
    <property type="component" value="Segment"/>
</dbReference>
<dbReference type="GeneID" id="55623190"/>
<organism evidence="1 2">
    <name type="scientific">Gordonia phage Lambo</name>
    <dbReference type="NCBI Taxonomy" id="2599845"/>
    <lineage>
        <taxon>Viruses</taxon>
        <taxon>Duplodnaviria</taxon>
        <taxon>Heunggongvirae</taxon>
        <taxon>Uroviricota</taxon>
        <taxon>Caudoviricetes</taxon>
        <taxon>Dovevirinae</taxon>
        <taxon>Lambovirus</taxon>
        <taxon>Lambovirus lambo</taxon>
    </lineage>
</organism>
<dbReference type="EMBL" id="MN234220">
    <property type="protein sequence ID" value="QFG13516.1"/>
    <property type="molecule type" value="Genomic_DNA"/>
</dbReference>
<evidence type="ECO:0000313" key="2">
    <source>
        <dbReference type="Proteomes" id="UP000325706"/>
    </source>
</evidence>
<protein>
    <submittedName>
        <fullName evidence="1">Lipase</fullName>
    </submittedName>
</protein>
<dbReference type="SUPFAM" id="SSF52266">
    <property type="entry name" value="SGNH hydrolase"/>
    <property type="match status" value="1"/>
</dbReference>
<name>A0A5J6TRX9_9CAUD</name>
<gene>
    <name evidence="1" type="primary">4</name>
    <name evidence="1" type="ORF">PBI_LAMBO_4</name>
</gene>
<keyword evidence="2" id="KW-1185">Reference proteome</keyword>
<evidence type="ECO:0000313" key="1">
    <source>
        <dbReference type="EMBL" id="QFG13516.1"/>
    </source>
</evidence>
<dbReference type="InterPro" id="IPR036514">
    <property type="entry name" value="SGNH_hydro_sf"/>
</dbReference>
<reference evidence="1 2" key="1">
    <citation type="submission" date="2019-07" db="EMBL/GenBank/DDBJ databases">
        <authorList>
            <person name="Fryberger R.B."/>
            <person name="Stoner T.H."/>
            <person name="Garlena R.A."/>
            <person name="Russell D.A."/>
            <person name="Pope W.H."/>
            <person name="Jacobs-Sera D."/>
            <person name="Hatfull G.F."/>
        </authorList>
    </citation>
    <scope>NUCLEOTIDE SEQUENCE [LARGE SCALE GENOMIC DNA]</scope>
</reference>
<dbReference type="Gene3D" id="3.40.50.1110">
    <property type="entry name" value="SGNH hydrolase"/>
    <property type="match status" value="1"/>
</dbReference>
<dbReference type="RefSeq" id="YP_009852557.1">
    <property type="nucleotide sequence ID" value="NC_048814.1"/>
</dbReference>
<dbReference type="KEGG" id="vg:55623190"/>
<proteinExistence type="predicted"/>
<accession>A0A5J6TRX9</accession>
<sequence length="490" mass="53514">MANVWYIGDAQERILKFGSQEFTWNKWNGWSINENAFTSQQLLALDADPGFLLNQDGPRVAPPWTPDSRVGPESVYLAEVRKVHDAVIGRQRFDVMSGVRHRLATNQDTVWTHLGDSTANADDEWLKLMMNQFRNDYPSMKVTHELWNDTSKSYDAPVTHQAGGALVPTPQTMVLNTSNQAYNARDDNGGVQSILDFSWPQRTTGDPNTGSRIHLLSKNTAVAGVFAESSVNDASVTLSLYKRIGGTATALGTGVSITRDNLASGGSGRLILEVDGLNVTATLIVGGQSTTRTGTLLASDITEIGADRHYGQLSLGSNHTHTSWTIGSAPNNASIGKFRIVNGSMPGASLTYLNTNLNAMTPVDSHVLTVATSHNHSHLETPEQYIMNLDTFIKKAKARMPSAVVIVSSQNPKWSPQTETSIQAHRARLLALDDYTRKNGYGYIPAFEQFDSRTDRGKNWMNSDGIHPIQVGSEAWATAALKVFRGVAPF</sequence>
<dbReference type="CDD" id="cd00229">
    <property type="entry name" value="SGNH_hydrolase"/>
    <property type="match status" value="1"/>
</dbReference>